<dbReference type="RefSeq" id="WP_110018181.1">
    <property type="nucleotide sequence ID" value="NZ_QGTJ01000004.1"/>
</dbReference>
<keyword evidence="6" id="KW-0460">Magnesium</keyword>
<evidence type="ECO:0000259" key="9">
    <source>
        <dbReference type="PROSITE" id="PS51986"/>
    </source>
</evidence>
<reference evidence="11 12" key="1">
    <citation type="submission" date="2018-05" db="EMBL/GenBank/DDBJ databases">
        <title>Genomic Encyclopedia of Type Strains, Phase IV (KMG-IV): sequencing the most valuable type-strain genomes for metagenomic binning, comparative biology and taxonomic classification.</title>
        <authorList>
            <person name="Goeker M."/>
        </authorList>
    </citation>
    <scope>NUCLEOTIDE SEQUENCE [LARGE SCALE GENOMIC DNA]</scope>
    <source>
        <strain evidence="11 12">DSM 23606</strain>
    </source>
</reference>
<proteinExistence type="inferred from homology"/>
<keyword evidence="3" id="KW-0436">Ligase</keyword>
<gene>
    <name evidence="11" type="ORF">C7443_104146</name>
</gene>
<feature type="domain" description="GS beta-grasp" evidence="9">
    <location>
        <begin position="14"/>
        <end position="104"/>
    </location>
</feature>
<evidence type="ECO:0000256" key="8">
    <source>
        <dbReference type="RuleBase" id="RU000384"/>
    </source>
</evidence>
<dbReference type="SUPFAM" id="SSF55931">
    <property type="entry name" value="Glutamine synthetase/guanido kinase"/>
    <property type="match status" value="1"/>
</dbReference>
<evidence type="ECO:0000256" key="4">
    <source>
        <dbReference type="ARBA" id="ARBA00022741"/>
    </source>
</evidence>
<dbReference type="InterPro" id="IPR014746">
    <property type="entry name" value="Gln_synth/guanido_kin_cat_dom"/>
</dbReference>
<evidence type="ECO:0000256" key="7">
    <source>
        <dbReference type="PROSITE-ProRule" id="PRU01330"/>
    </source>
</evidence>
<dbReference type="PROSITE" id="PS51986">
    <property type="entry name" value="GS_BETA_GRASP"/>
    <property type="match status" value="1"/>
</dbReference>
<evidence type="ECO:0000259" key="10">
    <source>
        <dbReference type="PROSITE" id="PS51987"/>
    </source>
</evidence>
<comment type="cofactor">
    <cofactor evidence="1">
        <name>Mg(2+)</name>
        <dbReference type="ChEBI" id="CHEBI:18420"/>
    </cofactor>
</comment>
<evidence type="ECO:0000256" key="3">
    <source>
        <dbReference type="ARBA" id="ARBA00022598"/>
    </source>
</evidence>
<dbReference type="Pfam" id="PF00120">
    <property type="entry name" value="Gln-synt_C"/>
    <property type="match status" value="1"/>
</dbReference>
<comment type="caution">
    <text evidence="11">The sequence shown here is derived from an EMBL/GenBank/DDBJ whole genome shotgun (WGS) entry which is preliminary data.</text>
</comment>
<dbReference type="EMBL" id="QGTJ01000004">
    <property type="protein sequence ID" value="PWV62351.1"/>
    <property type="molecule type" value="Genomic_DNA"/>
</dbReference>
<dbReference type="PROSITE" id="PS51987">
    <property type="entry name" value="GS_CATALYTIC"/>
    <property type="match status" value="1"/>
</dbReference>
<evidence type="ECO:0000313" key="11">
    <source>
        <dbReference type="EMBL" id="PWV62351.1"/>
    </source>
</evidence>
<dbReference type="Proteomes" id="UP000246569">
    <property type="component" value="Unassembled WGS sequence"/>
</dbReference>
<protein>
    <submittedName>
        <fullName evidence="11">L-glutamine synthetase</fullName>
    </submittedName>
</protein>
<dbReference type="PANTHER" id="PTHR43785">
    <property type="entry name" value="GAMMA-GLUTAMYLPUTRESCINE SYNTHETASE"/>
    <property type="match status" value="1"/>
</dbReference>
<accession>A0A317MVM8</accession>
<keyword evidence="12" id="KW-1185">Reference proteome</keyword>
<dbReference type="SMART" id="SM01230">
    <property type="entry name" value="Gln-synt_C"/>
    <property type="match status" value="1"/>
</dbReference>
<dbReference type="PROSITE" id="PS00181">
    <property type="entry name" value="GLNA_ATP"/>
    <property type="match status" value="1"/>
</dbReference>
<evidence type="ECO:0000256" key="5">
    <source>
        <dbReference type="ARBA" id="ARBA00022840"/>
    </source>
</evidence>
<evidence type="ECO:0000313" key="12">
    <source>
        <dbReference type="Proteomes" id="UP000246569"/>
    </source>
</evidence>
<dbReference type="Gene3D" id="3.30.590.10">
    <property type="entry name" value="Glutamine synthetase/guanido kinase, catalytic domain"/>
    <property type="match status" value="1"/>
</dbReference>
<keyword evidence="5" id="KW-0067">ATP-binding</keyword>
<dbReference type="GO" id="GO:0006598">
    <property type="term" value="P:polyamine catabolic process"/>
    <property type="evidence" value="ECO:0007669"/>
    <property type="project" value="TreeGrafter"/>
</dbReference>
<dbReference type="GO" id="GO:0004356">
    <property type="term" value="F:glutamine synthetase activity"/>
    <property type="evidence" value="ECO:0007669"/>
    <property type="project" value="InterPro"/>
</dbReference>
<dbReference type="SUPFAM" id="SSF54368">
    <property type="entry name" value="Glutamine synthetase, N-terminal domain"/>
    <property type="match status" value="1"/>
</dbReference>
<keyword evidence="4" id="KW-0547">Nucleotide-binding</keyword>
<organism evidence="11 12">
    <name type="scientific">Plasticicumulans acidivorans</name>
    <dbReference type="NCBI Taxonomy" id="886464"/>
    <lineage>
        <taxon>Bacteria</taxon>
        <taxon>Pseudomonadati</taxon>
        <taxon>Pseudomonadota</taxon>
        <taxon>Gammaproteobacteria</taxon>
        <taxon>Candidatus Competibacteraceae</taxon>
        <taxon>Plasticicumulans</taxon>
    </lineage>
</organism>
<dbReference type="GO" id="GO:0006542">
    <property type="term" value="P:glutamine biosynthetic process"/>
    <property type="evidence" value="ECO:0007669"/>
    <property type="project" value="InterPro"/>
</dbReference>
<feature type="domain" description="GS catalytic" evidence="10">
    <location>
        <begin position="111"/>
        <end position="445"/>
    </location>
</feature>
<evidence type="ECO:0000256" key="1">
    <source>
        <dbReference type="ARBA" id="ARBA00001946"/>
    </source>
</evidence>
<dbReference type="InterPro" id="IPR008146">
    <property type="entry name" value="Gln_synth_cat_dom"/>
</dbReference>
<evidence type="ECO:0000256" key="6">
    <source>
        <dbReference type="ARBA" id="ARBA00022842"/>
    </source>
</evidence>
<comment type="similarity">
    <text evidence="2 7 8">Belongs to the glutamine synthetase family.</text>
</comment>
<dbReference type="PANTHER" id="PTHR43785:SF3">
    <property type="entry name" value="GS CATALYTIC DOMAIN-CONTAINING PROTEIN"/>
    <property type="match status" value="1"/>
</dbReference>
<dbReference type="InterPro" id="IPR008147">
    <property type="entry name" value="Gln_synt_N"/>
</dbReference>
<sequence>MSSIKSWFKENRIVEVEAIIPDMSGVARGKILPAEKYYQDKGLRLPEGIFLQTVTGDAPDEYFDVISTTDGDIILKPDLNTLCPVPWATEPTAQIIHDAFYADGRSVDIAPRYVLRRVLKAFEERGWKPVVAPELEFFLVKPNTDSDYPLEPPVGRSGRCETGRQSYGIDAVNEFEPLFEDVYDYCEKQGLGIDTLIHEAGAAQLEINLLHGDALVLADQAFRFKRTMREAALRHQMYATFMAKPMQHEPGSAMHIHQSIVDLKSGQNIFSDESGEPTTLFYGYIAGLQKYLPAAMALLAPNVNSYRRINRRDIAPINVAWGYDNRTAAFRVPFASPQARRVENRVPGADANPYLAMAASLACGYLGMVEGLQPTPPSEGSAYNAPYALPRSVHEALRQLSACEALQKVLGERFVTVYKTVKEVEYEAYFEVISSWEREFLLLNV</sequence>
<dbReference type="FunFam" id="3.30.590.10:FF:000005">
    <property type="entry name" value="Probable glutamine synthetase"/>
    <property type="match status" value="1"/>
</dbReference>
<evidence type="ECO:0000256" key="2">
    <source>
        <dbReference type="ARBA" id="ARBA00009897"/>
    </source>
</evidence>
<dbReference type="GO" id="GO:0005524">
    <property type="term" value="F:ATP binding"/>
    <property type="evidence" value="ECO:0007669"/>
    <property type="project" value="UniProtKB-KW"/>
</dbReference>
<dbReference type="InterPro" id="IPR036651">
    <property type="entry name" value="Gln_synt_N_sf"/>
</dbReference>
<dbReference type="OrthoDB" id="9789509at2"/>
<dbReference type="InterPro" id="IPR027303">
    <property type="entry name" value="Gln_synth_gly_rich_site"/>
</dbReference>
<name>A0A317MVM8_9GAMM</name>
<dbReference type="AlphaFoldDB" id="A0A317MVM8"/>
<dbReference type="Gene3D" id="3.10.20.70">
    <property type="entry name" value="Glutamine synthetase, N-terminal domain"/>
    <property type="match status" value="1"/>
</dbReference>